<proteinExistence type="predicted"/>
<reference evidence="2" key="1">
    <citation type="submission" date="2019-10" db="EMBL/GenBank/DDBJ databases">
        <title>Draft genome sequence of Panacibacter sp. KCS-6.</title>
        <authorList>
            <person name="Yim K.J."/>
        </authorList>
    </citation>
    <scope>NUCLEOTIDE SEQUENCE</scope>
    <source>
        <strain evidence="2">KCS-6</strain>
    </source>
</reference>
<dbReference type="InterPro" id="IPR037523">
    <property type="entry name" value="VOC_core"/>
</dbReference>
<protein>
    <submittedName>
        <fullName evidence="2">Bleomycin resistance family protein</fullName>
    </submittedName>
</protein>
<evidence type="ECO:0000313" key="3">
    <source>
        <dbReference type="Proteomes" id="UP000598971"/>
    </source>
</evidence>
<dbReference type="Gene3D" id="3.10.180.10">
    <property type="entry name" value="2,3-Dihydroxybiphenyl 1,2-Dioxygenase, domain 1"/>
    <property type="match status" value="1"/>
</dbReference>
<keyword evidence="3" id="KW-1185">Reference proteome</keyword>
<accession>A0A8J8FCU7</accession>
<evidence type="ECO:0000259" key="1">
    <source>
        <dbReference type="PROSITE" id="PS51819"/>
    </source>
</evidence>
<sequence length="128" mass="15271">MHYKYLTPMLWTSDLKATVAFYQLQLAFEISELNEEWGWCHMRKDGVDFMFAVPNEHTPYEKPVFTGTFYIYTDDIDELWEKVKDTPHIYYPIEDFEYGMREFAIKDNNGYILQFGKDLLNNTALPNS</sequence>
<feature type="domain" description="VOC" evidence="1">
    <location>
        <begin position="2"/>
        <end position="118"/>
    </location>
</feature>
<dbReference type="Proteomes" id="UP000598971">
    <property type="component" value="Unassembled WGS sequence"/>
</dbReference>
<organism evidence="2 3">
    <name type="scientific">Limnovirga soli</name>
    <dbReference type="NCBI Taxonomy" id="2656915"/>
    <lineage>
        <taxon>Bacteria</taxon>
        <taxon>Pseudomonadati</taxon>
        <taxon>Bacteroidota</taxon>
        <taxon>Chitinophagia</taxon>
        <taxon>Chitinophagales</taxon>
        <taxon>Chitinophagaceae</taxon>
        <taxon>Limnovirga</taxon>
    </lineage>
</organism>
<comment type="caution">
    <text evidence="2">The sequence shown here is derived from an EMBL/GenBank/DDBJ whole genome shotgun (WGS) entry which is preliminary data.</text>
</comment>
<name>A0A8J8FCU7_9BACT</name>
<dbReference type="Pfam" id="PF00903">
    <property type="entry name" value="Glyoxalase"/>
    <property type="match status" value="1"/>
</dbReference>
<dbReference type="EMBL" id="WHPF01000006">
    <property type="protein sequence ID" value="NNV55721.1"/>
    <property type="molecule type" value="Genomic_DNA"/>
</dbReference>
<dbReference type="InterPro" id="IPR004360">
    <property type="entry name" value="Glyas_Fos-R_dOase_dom"/>
</dbReference>
<evidence type="ECO:0000313" key="2">
    <source>
        <dbReference type="EMBL" id="NNV55721.1"/>
    </source>
</evidence>
<gene>
    <name evidence="2" type="ORF">GD597_09640</name>
</gene>
<dbReference type="InterPro" id="IPR029068">
    <property type="entry name" value="Glyas_Bleomycin-R_OHBP_Dase"/>
</dbReference>
<dbReference type="RefSeq" id="WP_171607652.1">
    <property type="nucleotide sequence ID" value="NZ_WHPF01000006.1"/>
</dbReference>
<dbReference type="AlphaFoldDB" id="A0A8J8FCU7"/>
<dbReference type="PROSITE" id="PS51819">
    <property type="entry name" value="VOC"/>
    <property type="match status" value="1"/>
</dbReference>
<dbReference type="SUPFAM" id="SSF54593">
    <property type="entry name" value="Glyoxalase/Bleomycin resistance protein/Dihydroxybiphenyl dioxygenase"/>
    <property type="match status" value="1"/>
</dbReference>